<evidence type="ECO:0000313" key="2">
    <source>
        <dbReference type="EMBL" id="CAF1599386.1"/>
    </source>
</evidence>
<keyword evidence="1" id="KW-0472">Membrane</keyword>
<evidence type="ECO:0000313" key="6">
    <source>
        <dbReference type="EMBL" id="CAF2253858.1"/>
    </source>
</evidence>
<dbReference type="EMBL" id="CAJOBG010001942">
    <property type="protein sequence ID" value="CAF3971053.1"/>
    <property type="molecule type" value="Genomic_DNA"/>
</dbReference>
<feature type="transmembrane region" description="Helical" evidence="1">
    <location>
        <begin position="14"/>
        <end position="37"/>
    </location>
</feature>
<comment type="caution">
    <text evidence="4">The sequence shown here is derived from an EMBL/GenBank/DDBJ whole genome shotgun (WGS) entry which is preliminary data.</text>
</comment>
<evidence type="ECO:0000313" key="10">
    <source>
        <dbReference type="EMBL" id="CAF4111600.1"/>
    </source>
</evidence>
<keyword evidence="12" id="KW-1185">Reference proteome</keyword>
<evidence type="ECO:0000313" key="4">
    <source>
        <dbReference type="EMBL" id="CAF2089165.1"/>
    </source>
</evidence>
<evidence type="ECO:0000313" key="7">
    <source>
        <dbReference type="EMBL" id="CAF3871912.1"/>
    </source>
</evidence>
<dbReference type="Proteomes" id="UP000676336">
    <property type="component" value="Unassembled WGS sequence"/>
</dbReference>
<keyword evidence="1" id="KW-1133">Transmembrane helix</keyword>
<evidence type="ECO:0000313" key="8">
    <source>
        <dbReference type="EMBL" id="CAF3971053.1"/>
    </source>
</evidence>
<keyword evidence="1" id="KW-0812">Transmembrane</keyword>
<evidence type="ECO:0000313" key="12">
    <source>
        <dbReference type="Proteomes" id="UP000663866"/>
    </source>
</evidence>
<dbReference type="EMBL" id="CAJOBH010001756">
    <property type="protein sequence ID" value="CAF3871912.1"/>
    <property type="molecule type" value="Genomic_DNA"/>
</dbReference>
<proteinExistence type="predicted"/>
<sequence>MSASSAPTYFNKSAYVALSCLIAFAVVITICILKQFIWDPLLSRRFEVLRPVLSESVRRLSNSFYRAPSTRTSLLSHNSSFSDICAKTNEPPSVSRKNFLTVTQTLPSNGIQNQIHTNESARRTYGSSSTTPPYGYTNFAAGDFNDEHITAPILYLSFQYSLSANNVKLTVQDLRHMNKFKNPINANAYVLIRCFFTKRIADRPFETSPQRFQDCIRFGETFNILNHIQLTDTMNYELKFSIILITSGNMYEIAEAIYSMKDDDLTTSLFVEKTLPIQFKPMEKETK</sequence>
<evidence type="ECO:0000313" key="11">
    <source>
        <dbReference type="EMBL" id="CAF4136695.1"/>
    </source>
</evidence>
<dbReference type="EMBL" id="CAJNOW010019951">
    <property type="protein sequence ID" value="CAF1676501.1"/>
    <property type="molecule type" value="Genomic_DNA"/>
</dbReference>
<reference evidence="4" key="1">
    <citation type="submission" date="2021-02" db="EMBL/GenBank/DDBJ databases">
        <authorList>
            <person name="Nowell W R."/>
        </authorList>
    </citation>
    <scope>NUCLEOTIDE SEQUENCE</scope>
</reference>
<dbReference type="EMBL" id="CAJOBF010004396">
    <property type="protein sequence ID" value="CAF4136695.1"/>
    <property type="molecule type" value="Genomic_DNA"/>
</dbReference>
<dbReference type="EMBL" id="CAJOBI010008396">
    <property type="protein sequence ID" value="CAF4111600.1"/>
    <property type="molecule type" value="Genomic_DNA"/>
</dbReference>
<name>A0A816SNK4_9BILA</name>
<dbReference type="EMBL" id="CAJNRG010006824">
    <property type="protein sequence ID" value="CAF2089165.1"/>
    <property type="molecule type" value="Genomic_DNA"/>
</dbReference>
<dbReference type="AlphaFoldDB" id="A0A816SNK4"/>
<evidence type="ECO:0000313" key="3">
    <source>
        <dbReference type="EMBL" id="CAF1676501.1"/>
    </source>
</evidence>
<organism evidence="4 13">
    <name type="scientific">Rotaria magnacalcarata</name>
    <dbReference type="NCBI Taxonomy" id="392030"/>
    <lineage>
        <taxon>Eukaryota</taxon>
        <taxon>Metazoa</taxon>
        <taxon>Spiralia</taxon>
        <taxon>Gnathifera</taxon>
        <taxon>Rotifera</taxon>
        <taxon>Eurotatoria</taxon>
        <taxon>Bdelloidea</taxon>
        <taxon>Philodinida</taxon>
        <taxon>Philodinidae</taxon>
        <taxon>Rotaria</taxon>
    </lineage>
</organism>
<dbReference type="Proteomes" id="UP000663834">
    <property type="component" value="Unassembled WGS sequence"/>
</dbReference>
<evidence type="ECO:0000313" key="5">
    <source>
        <dbReference type="EMBL" id="CAF2092693.1"/>
    </source>
</evidence>
<accession>A0A816SNK4</accession>
<gene>
    <name evidence="7" type="ORF">BYL167_LOCUS6965</name>
    <name evidence="2" type="ORF">CJN711_LOCUS34979</name>
    <name evidence="9" type="ORF">GIL414_LOCUS14405</name>
    <name evidence="3" type="ORF">KQP761_LOCUS35504</name>
    <name evidence="6" type="ORF">MBJ925_LOCUS38054</name>
    <name evidence="8" type="ORF">OVN521_LOCUS13376</name>
    <name evidence="10" type="ORF">SMN809_LOCUS17833</name>
    <name evidence="11" type="ORF">UXM345_LOCUS24325</name>
    <name evidence="5" type="ORF">WKI299_LOCUS18562</name>
    <name evidence="4" type="ORF">XDN619_LOCUS16265</name>
</gene>
<dbReference type="EMBL" id="CAJNOV010017030">
    <property type="protein sequence ID" value="CAF1599386.1"/>
    <property type="molecule type" value="Genomic_DNA"/>
</dbReference>
<dbReference type="EMBL" id="CAJOBJ010006086">
    <property type="protein sequence ID" value="CAF4050483.1"/>
    <property type="molecule type" value="Genomic_DNA"/>
</dbReference>
<dbReference type="Proteomes" id="UP000663866">
    <property type="component" value="Unassembled WGS sequence"/>
</dbReference>
<evidence type="ECO:0000313" key="13">
    <source>
        <dbReference type="Proteomes" id="UP000663887"/>
    </source>
</evidence>
<dbReference type="Proteomes" id="UP000663887">
    <property type="component" value="Unassembled WGS sequence"/>
</dbReference>
<dbReference type="OrthoDB" id="10003732at2759"/>
<evidence type="ECO:0000256" key="1">
    <source>
        <dbReference type="SAM" id="Phobius"/>
    </source>
</evidence>
<evidence type="ECO:0000313" key="9">
    <source>
        <dbReference type="EMBL" id="CAF4050483.1"/>
    </source>
</evidence>
<protein>
    <submittedName>
        <fullName evidence="4">Uncharacterized protein</fullName>
    </submittedName>
</protein>
<dbReference type="Proteomes" id="UP000663824">
    <property type="component" value="Unassembled WGS sequence"/>
</dbReference>
<dbReference type="Proteomes" id="UP000663855">
    <property type="component" value="Unassembled WGS sequence"/>
</dbReference>
<dbReference type="Proteomes" id="UP000681720">
    <property type="component" value="Unassembled WGS sequence"/>
</dbReference>
<dbReference type="Proteomes" id="UP000681967">
    <property type="component" value="Unassembled WGS sequence"/>
</dbReference>
<dbReference type="EMBL" id="CAJNRF010007534">
    <property type="protein sequence ID" value="CAF2092693.1"/>
    <property type="molecule type" value="Genomic_DNA"/>
</dbReference>
<dbReference type="Proteomes" id="UP000663856">
    <property type="component" value="Unassembled WGS sequence"/>
</dbReference>
<dbReference type="Proteomes" id="UP000663842">
    <property type="component" value="Unassembled WGS sequence"/>
</dbReference>
<dbReference type="EMBL" id="CAJNRE010021239">
    <property type="protein sequence ID" value="CAF2253858.1"/>
    <property type="molecule type" value="Genomic_DNA"/>
</dbReference>